<keyword evidence="1" id="KW-0732">Signal</keyword>
<reference evidence="2 3" key="1">
    <citation type="submission" date="2021-04" db="EMBL/GenBank/DDBJ databases">
        <title>Nocardia tengchongensis.</title>
        <authorList>
            <person name="Zhuang k."/>
            <person name="Ran Y."/>
            <person name="Li W."/>
        </authorList>
    </citation>
    <scope>NUCLEOTIDE SEQUENCE [LARGE SCALE GENOMIC DNA]</scope>
    <source>
        <strain evidence="2 3">CFH S0057</strain>
    </source>
</reference>
<sequence>MRSVGWRTRACTAALAAAGALLVIPGGPAHADPGTAFATTPARDGFRGLSNGTIIDYWTTRSNGEPVQASGALFVPPGPAPEGGWPVMAYDHGTSGMGPGCGGQTDTSHISRPTEERFLQYLVNKGFAVVAPDYLGLGRFDTGPHPYLEISTEAGSTIDLLKAARAATPSLSRTWAVTGFSQGGQAALGTAHLQASAAPDLDFRGTITVDPESDLEKITPFVGPWVPEIPGQAGTAVNGFVVSMLAGMRATHPEANIDTFLTPRGRQALDESQSLCFVDIMKQVEGMGIGDMLSRPLNDPAFQTAMNEYMTVPVNGYDAPILLLVNATDTTVPSPLHAALAAQFAANRVDFQTVVGTGTHTQLNPAMWEAIGAFTDRILATPTLP</sequence>
<dbReference type="SUPFAM" id="SSF53474">
    <property type="entry name" value="alpha/beta-Hydrolases"/>
    <property type="match status" value="1"/>
</dbReference>
<dbReference type="EMBL" id="CP074371">
    <property type="protein sequence ID" value="QVI23350.1"/>
    <property type="molecule type" value="Genomic_DNA"/>
</dbReference>
<name>A0ABX8CYT6_9NOCA</name>
<keyword evidence="3" id="KW-1185">Reference proteome</keyword>
<dbReference type="Proteomes" id="UP000683310">
    <property type="component" value="Chromosome"/>
</dbReference>
<dbReference type="Pfam" id="PF03583">
    <property type="entry name" value="LIP"/>
    <property type="match status" value="1"/>
</dbReference>
<dbReference type="InterPro" id="IPR005152">
    <property type="entry name" value="Lipase_secreted"/>
</dbReference>
<dbReference type="Gene3D" id="3.40.50.1820">
    <property type="entry name" value="alpha/beta hydrolase"/>
    <property type="match status" value="1"/>
</dbReference>
<organism evidence="2 3">
    <name type="scientific">Nocardia tengchongensis</name>
    <dbReference type="NCBI Taxonomy" id="2055889"/>
    <lineage>
        <taxon>Bacteria</taxon>
        <taxon>Bacillati</taxon>
        <taxon>Actinomycetota</taxon>
        <taxon>Actinomycetes</taxon>
        <taxon>Mycobacteriales</taxon>
        <taxon>Nocardiaceae</taxon>
        <taxon>Nocardia</taxon>
    </lineage>
</organism>
<dbReference type="InterPro" id="IPR029058">
    <property type="entry name" value="AB_hydrolase_fold"/>
</dbReference>
<dbReference type="PIRSF" id="PIRSF029171">
    <property type="entry name" value="Esterase_LipA"/>
    <property type="match status" value="1"/>
</dbReference>
<dbReference type="PANTHER" id="PTHR34853">
    <property type="match status" value="1"/>
</dbReference>
<feature type="signal peptide" evidence="1">
    <location>
        <begin position="1"/>
        <end position="31"/>
    </location>
</feature>
<protein>
    <submittedName>
        <fullName evidence="2">Alpha/beta fold hydrolase</fullName>
    </submittedName>
</protein>
<evidence type="ECO:0000256" key="1">
    <source>
        <dbReference type="SAM" id="SignalP"/>
    </source>
</evidence>
<keyword evidence="2" id="KW-0378">Hydrolase</keyword>
<accession>A0ABX8CYT6</accession>
<feature type="chain" id="PRO_5046759324" evidence="1">
    <location>
        <begin position="32"/>
        <end position="385"/>
    </location>
</feature>
<dbReference type="PANTHER" id="PTHR34853:SF1">
    <property type="entry name" value="LIPASE 5"/>
    <property type="match status" value="1"/>
</dbReference>
<dbReference type="Gene3D" id="1.10.260.130">
    <property type="match status" value="1"/>
</dbReference>
<evidence type="ECO:0000313" key="3">
    <source>
        <dbReference type="Proteomes" id="UP000683310"/>
    </source>
</evidence>
<proteinExistence type="predicted"/>
<evidence type="ECO:0000313" key="2">
    <source>
        <dbReference type="EMBL" id="QVI23350.1"/>
    </source>
</evidence>
<dbReference type="GO" id="GO:0016787">
    <property type="term" value="F:hydrolase activity"/>
    <property type="evidence" value="ECO:0007669"/>
    <property type="project" value="UniProtKB-KW"/>
</dbReference>
<gene>
    <name evidence="2" type="ORF">KHQ06_10910</name>
</gene>